<comment type="caution">
    <text evidence="1">The sequence shown here is derived from an EMBL/GenBank/DDBJ whole genome shotgun (WGS) entry which is preliminary data.</text>
</comment>
<dbReference type="Proteomes" id="UP001497744">
    <property type="component" value="Unassembled WGS sequence"/>
</dbReference>
<gene>
    <name evidence="1" type="ORF">BcabD6B2_47780</name>
</gene>
<keyword evidence="1" id="KW-0808">Transferase</keyword>
<dbReference type="AlphaFoldDB" id="A0AAV4M032"/>
<reference evidence="1 2" key="1">
    <citation type="submission" date="2021-06" db="EMBL/GenBank/DDBJ databases">
        <title>Genome sequence of Babesia caballi.</title>
        <authorList>
            <person name="Yamagishi J."/>
            <person name="Kidaka T."/>
            <person name="Ochi A."/>
        </authorList>
    </citation>
    <scope>NUCLEOTIDE SEQUENCE [LARGE SCALE GENOMIC DNA]</scope>
    <source>
        <strain evidence="1">USDA-D6B2</strain>
    </source>
</reference>
<keyword evidence="1" id="KW-0418">Kinase</keyword>
<protein>
    <submittedName>
        <fullName evidence="1">Butyrate kinase</fullName>
    </submittedName>
</protein>
<dbReference type="GeneID" id="94196824"/>
<evidence type="ECO:0000313" key="2">
    <source>
        <dbReference type="Proteomes" id="UP001497744"/>
    </source>
</evidence>
<organism evidence="1 2">
    <name type="scientific">Babesia caballi</name>
    <dbReference type="NCBI Taxonomy" id="5871"/>
    <lineage>
        <taxon>Eukaryota</taxon>
        <taxon>Sar</taxon>
        <taxon>Alveolata</taxon>
        <taxon>Apicomplexa</taxon>
        <taxon>Aconoidasida</taxon>
        <taxon>Piroplasmida</taxon>
        <taxon>Babesiidae</taxon>
        <taxon>Babesia</taxon>
    </lineage>
</organism>
<dbReference type="GO" id="GO:0016301">
    <property type="term" value="F:kinase activity"/>
    <property type="evidence" value="ECO:0007669"/>
    <property type="project" value="UniProtKB-KW"/>
</dbReference>
<proteinExistence type="predicted"/>
<sequence length="833" mass="88338">MVRAPEILQKAAALCGRSRDVVAREDRVEDVHHVGVHVEPRVDGGAEPVVGVGVAPGRLAEPLQPALDDAAPRRPLAVRHVLQRVVAERLADGAEELAHRPLHPVHREELHMVVVLVVRGDALGVDHVAAAADHGGMQGQRGSRGPYEAGGVVVADQACGIHQEVDRLERREKGVAPLAANADGPVDAGLEVGLVGELRVAHGGHAFDGTLDVRVVAPVGVDQPLDVAELQATHGQGGDHVHDDQRVAAAHVGGVVVVAGDGELLEVLDVVEHDGDEVHEHDGAEVGVAGGRLDALVVVLATGDVRAEGLGVEDQQGLHVGQPRAPPQAQEDDRRLHRHHVELHQNDLTVVLLLIVHQLAVVDPEVVLYFLREAVCGRRLPQHVEQHGVVEGAHERVGPQRGGVGGVQLAEVVEVDDAAEEADEGDVEGAAELEAVEPPLSHVLQHVGVHGPVKALGGPHVQLAVLREGAEAGVELVLAAEGDDVARVLEGDVLVRRHLDGVHEVHAFEQFEEREVEGRGPKDLPEHGLVVHQIRKVAEHQDVEPEEAAVEPRELEGVQLAVAHVVVQHGVHADLHEAVINGPGGDGGVGEELHGERSLATAPTLGFLERLDDVGVEFYLREVFSPGLGPTYSLENMSLNDIKVTMHVLADGLVERVPERGRDFDHLVQENQQHPQKLLVRRLHVLQAEADLRDHLAERVLEPHQEEGAEHVQEDLLVLHRGKGAVPGAGPARVPGAVVAAVAAASGGASKPVAVSLVVRPEETADALGAGAVGLAVVALERHGLLHPFRGTESGICCDGVRLGKGGVDVNGGLRPPPRKEWRDNQMMGEVVM</sequence>
<name>A0AAV4M032_BABCB</name>
<keyword evidence="2" id="KW-1185">Reference proteome</keyword>
<dbReference type="EMBL" id="BPLF01000004">
    <property type="protein sequence ID" value="GIX65343.1"/>
    <property type="molecule type" value="Genomic_DNA"/>
</dbReference>
<evidence type="ECO:0000313" key="1">
    <source>
        <dbReference type="EMBL" id="GIX65343.1"/>
    </source>
</evidence>
<dbReference type="RefSeq" id="XP_067717412.1">
    <property type="nucleotide sequence ID" value="XM_067861311.1"/>
</dbReference>
<accession>A0AAV4M032</accession>